<dbReference type="AlphaFoldDB" id="B8MSJ0"/>
<protein>
    <submittedName>
        <fullName evidence="1">Uncharacterized protein</fullName>
    </submittedName>
</protein>
<sequence length="53" mass="5997">MPIPFKDNNLDGLKTSPYQISHRDRAASNKILDALQKEGQIEPVLERRHLQGG</sequence>
<dbReference type="PhylomeDB" id="B8MSJ0"/>
<dbReference type="Proteomes" id="UP000001745">
    <property type="component" value="Unassembled WGS sequence"/>
</dbReference>
<keyword evidence="2" id="KW-1185">Reference proteome</keyword>
<dbReference type="RefSeq" id="XP_002487724.1">
    <property type="nucleotide sequence ID" value="XM_002487679.1"/>
</dbReference>
<gene>
    <name evidence="1" type="ORF">TSTA_001410</name>
</gene>
<dbReference type="GeneID" id="8098635"/>
<dbReference type="InParanoid" id="B8MSJ0"/>
<proteinExistence type="predicted"/>
<organism evidence="1 2">
    <name type="scientific">Talaromyces stipitatus (strain ATCC 10500 / CBS 375.48 / QM 6759 / NRRL 1006)</name>
    <name type="common">Penicillium stipitatum</name>
    <dbReference type="NCBI Taxonomy" id="441959"/>
    <lineage>
        <taxon>Eukaryota</taxon>
        <taxon>Fungi</taxon>
        <taxon>Dikarya</taxon>
        <taxon>Ascomycota</taxon>
        <taxon>Pezizomycotina</taxon>
        <taxon>Eurotiomycetes</taxon>
        <taxon>Eurotiomycetidae</taxon>
        <taxon>Eurotiales</taxon>
        <taxon>Trichocomaceae</taxon>
        <taxon>Talaromyces</taxon>
        <taxon>Talaromyces sect. Talaromyces</taxon>
    </lineage>
</organism>
<accession>B8MSJ0</accession>
<dbReference type="EMBL" id="EQ962660">
    <property type="protein sequence ID" value="EED12070.1"/>
    <property type="molecule type" value="Genomic_DNA"/>
</dbReference>
<dbReference type="VEuPathDB" id="FungiDB:TSTA_001410"/>
<reference evidence="2" key="1">
    <citation type="journal article" date="2015" name="Genome Announc.">
        <title>Genome sequence of the AIDS-associated pathogen Penicillium marneffei (ATCC18224) and its near taxonomic relative Talaromyces stipitatus (ATCC10500).</title>
        <authorList>
            <person name="Nierman W.C."/>
            <person name="Fedorova-Abrams N.D."/>
            <person name="Andrianopoulos A."/>
        </authorList>
    </citation>
    <scope>NUCLEOTIDE SEQUENCE [LARGE SCALE GENOMIC DNA]</scope>
    <source>
        <strain evidence="2">ATCC 10500 / CBS 375.48 / QM 6759 / NRRL 1006</strain>
    </source>
</reference>
<dbReference type="HOGENOM" id="CLU_3070301_0_0_1"/>
<evidence type="ECO:0000313" key="2">
    <source>
        <dbReference type="Proteomes" id="UP000001745"/>
    </source>
</evidence>
<name>B8MSJ0_TALSN</name>
<evidence type="ECO:0000313" key="1">
    <source>
        <dbReference type="EMBL" id="EED12070.1"/>
    </source>
</evidence>